<name>A0ACC1HMZ3_9FUNG</name>
<comment type="caution">
    <text evidence="1">The sequence shown here is derived from an EMBL/GenBank/DDBJ whole genome shotgun (WGS) entry which is preliminary data.</text>
</comment>
<keyword evidence="2" id="KW-1185">Reference proteome</keyword>
<evidence type="ECO:0000313" key="2">
    <source>
        <dbReference type="Proteomes" id="UP001145114"/>
    </source>
</evidence>
<dbReference type="Proteomes" id="UP001145114">
    <property type="component" value="Unassembled WGS sequence"/>
</dbReference>
<dbReference type="EMBL" id="JAMZIH010001897">
    <property type="protein sequence ID" value="KAJ1677812.1"/>
    <property type="molecule type" value="Genomic_DNA"/>
</dbReference>
<proteinExistence type="predicted"/>
<gene>
    <name evidence="1" type="ORF">EV182_005382</name>
</gene>
<protein>
    <submittedName>
        <fullName evidence="1">Uncharacterized protein</fullName>
    </submittedName>
</protein>
<accession>A0ACC1HMZ3</accession>
<evidence type="ECO:0000313" key="1">
    <source>
        <dbReference type="EMBL" id="KAJ1677812.1"/>
    </source>
</evidence>
<feature type="non-terminal residue" evidence="1">
    <location>
        <position position="1"/>
    </location>
</feature>
<sequence length="406" mass="45317">NVLPSEGRSNLALQYNDAVYCGQYSQDGQLFCVATQGFQVNVFGVDAFSGLHHQATLAARIGRWTLTDLDITSDNRFVVFSSITSILQIGRTDGSGRIEMFKLDPSPVSFGGGLVSLSEFGVWSVRFADNGQILVAGTNSHMVYVYDVATRTVLDVIDAHDDDVNALCLPGPSKNIVCSGSDDGLIKVWPGLLRRREFRNCNFRDLRKRGNQPKPVGVFCGHTEGVTYLTAKEHGDQYIASNGKDQKLKLWDMRKLRSSEDHDTTTCVEYRLEWDYRWEKYPSDPNFIQCPHDDSVMTMMGHSVGNTLIRCRFSPALTGGQYIYSGSSDGTVYIYNLLGDLVKTLQPNEKLWAELNEHGHIGDVCPVVRDVSWHPYLPVMMASYFTNNQYNRGGVIRYDCSDGASP</sequence>
<organism evidence="1 2">
    <name type="scientific">Spiromyces aspiralis</name>
    <dbReference type="NCBI Taxonomy" id="68401"/>
    <lineage>
        <taxon>Eukaryota</taxon>
        <taxon>Fungi</taxon>
        <taxon>Fungi incertae sedis</taxon>
        <taxon>Zoopagomycota</taxon>
        <taxon>Kickxellomycotina</taxon>
        <taxon>Kickxellomycetes</taxon>
        <taxon>Kickxellales</taxon>
        <taxon>Kickxellaceae</taxon>
        <taxon>Spiromyces</taxon>
    </lineage>
</organism>
<reference evidence="1" key="1">
    <citation type="submission" date="2022-06" db="EMBL/GenBank/DDBJ databases">
        <title>Phylogenomic reconstructions and comparative analyses of Kickxellomycotina fungi.</title>
        <authorList>
            <person name="Reynolds N.K."/>
            <person name="Stajich J.E."/>
            <person name="Barry K."/>
            <person name="Grigoriev I.V."/>
            <person name="Crous P."/>
            <person name="Smith M.E."/>
        </authorList>
    </citation>
    <scope>NUCLEOTIDE SEQUENCE</scope>
    <source>
        <strain evidence="1">RSA 2271</strain>
    </source>
</reference>